<protein>
    <submittedName>
        <fullName evidence="3">Histone-lysine N-methyltransferase SETD1B-like</fullName>
    </submittedName>
</protein>
<dbReference type="Proteomes" id="UP000079169">
    <property type="component" value="Unplaced"/>
</dbReference>
<gene>
    <name evidence="3" type="primary">LOC103524318</name>
</gene>
<keyword evidence="2" id="KW-1185">Reference proteome</keyword>
<feature type="compositionally biased region" description="Polar residues" evidence="1">
    <location>
        <begin position="348"/>
        <end position="358"/>
    </location>
</feature>
<evidence type="ECO:0000313" key="3">
    <source>
        <dbReference type="RefSeq" id="XP_026689195.1"/>
    </source>
</evidence>
<feature type="compositionally biased region" description="Basic and acidic residues" evidence="1">
    <location>
        <begin position="18"/>
        <end position="41"/>
    </location>
</feature>
<dbReference type="AlphaFoldDB" id="A0A3Q0JQS7"/>
<accession>A0A3Q0JQS7</accession>
<feature type="region of interest" description="Disordered" evidence="1">
    <location>
        <begin position="1"/>
        <end position="43"/>
    </location>
</feature>
<dbReference type="PaxDb" id="121845-A0A3Q0JQS7"/>
<feature type="region of interest" description="Disordered" evidence="1">
    <location>
        <begin position="125"/>
        <end position="201"/>
    </location>
</feature>
<dbReference type="InterPro" id="IPR051412">
    <property type="entry name" value="Formin_Homology_Diaphanous_sf"/>
</dbReference>
<feature type="compositionally biased region" description="Low complexity" evidence="1">
    <location>
        <begin position="372"/>
        <end position="381"/>
    </location>
</feature>
<feature type="compositionally biased region" description="Basic and acidic residues" evidence="1">
    <location>
        <begin position="311"/>
        <end position="332"/>
    </location>
</feature>
<dbReference type="KEGG" id="dci:103524318"/>
<dbReference type="STRING" id="121845.A0A3Q0JQS7"/>
<dbReference type="GO" id="GO:0005884">
    <property type="term" value="C:actin filament"/>
    <property type="evidence" value="ECO:0007669"/>
    <property type="project" value="TreeGrafter"/>
</dbReference>
<dbReference type="PANTHER" id="PTHR45691">
    <property type="entry name" value="PROTEIN DIAPHANOUS"/>
    <property type="match status" value="1"/>
</dbReference>
<sequence>MSIDGSGDETQLNKANKKSTEEHKDPDSRNPKRPILDEAPAKMKRRRLISAIKPLSPEPELVVNTPIPSVISQPSKDVNRCVIPSQILIKAMRDANKSTVAASSRNCQVQAQNVREDEQLIIKVEEAQSEEEEEAEGEEEEEYQPSHVTSTNVTSSEDDRDYYYAHNEVDEATDPSAESGAQELDQSDSSGLDVPRRASPTFVVTMNKGRDEYLPPRRQAKRMYQKFERMKSVENVCAFVNRNRGNSEEDKRIVKVESVSSSKYRTRSGSDDEEDMRQEYKRFKHDYEKARSEYRNKRKKASSDSTSEDEASCKKQDRRRSHEDMATKHSDSPKLLQLRNLKIDNDENSNNKTLGNMNTPPPPYYDPNQVAENNNNNNNENTYSDPGSNHALSNYYNTMEQWIADPNYPAAFDLPPPMPLPVPPPIRAPRFVPPSGFLPPPRGPPPPMPPGFLPPPPMPPGFLPPPPARPSGYLPPPPMPPGY</sequence>
<evidence type="ECO:0000313" key="2">
    <source>
        <dbReference type="Proteomes" id="UP000079169"/>
    </source>
</evidence>
<evidence type="ECO:0000256" key="1">
    <source>
        <dbReference type="SAM" id="MobiDB-lite"/>
    </source>
</evidence>
<feature type="non-terminal residue" evidence="3">
    <location>
        <position position="483"/>
    </location>
</feature>
<feature type="compositionally biased region" description="Basic and acidic residues" evidence="1">
    <location>
        <begin position="277"/>
        <end position="295"/>
    </location>
</feature>
<feature type="compositionally biased region" description="Pro residues" evidence="1">
    <location>
        <begin position="436"/>
        <end position="483"/>
    </location>
</feature>
<name>A0A3Q0JQS7_DIACI</name>
<dbReference type="PANTHER" id="PTHR45691:SF1">
    <property type="entry name" value="FH2 DOMAIN-CONTAINING PROTEIN 1-RELATED"/>
    <property type="match status" value="1"/>
</dbReference>
<feature type="compositionally biased region" description="Acidic residues" evidence="1">
    <location>
        <begin position="127"/>
        <end position="143"/>
    </location>
</feature>
<feature type="compositionally biased region" description="Polar residues" evidence="1">
    <location>
        <begin position="146"/>
        <end position="155"/>
    </location>
</feature>
<dbReference type="GO" id="GO:0030041">
    <property type="term" value="P:actin filament polymerization"/>
    <property type="evidence" value="ECO:0007669"/>
    <property type="project" value="TreeGrafter"/>
</dbReference>
<organism evidence="2 3">
    <name type="scientific">Diaphorina citri</name>
    <name type="common">Asian citrus psyllid</name>
    <dbReference type="NCBI Taxonomy" id="121845"/>
    <lineage>
        <taxon>Eukaryota</taxon>
        <taxon>Metazoa</taxon>
        <taxon>Ecdysozoa</taxon>
        <taxon>Arthropoda</taxon>
        <taxon>Hexapoda</taxon>
        <taxon>Insecta</taxon>
        <taxon>Pterygota</taxon>
        <taxon>Neoptera</taxon>
        <taxon>Paraneoptera</taxon>
        <taxon>Hemiptera</taxon>
        <taxon>Sternorrhyncha</taxon>
        <taxon>Psylloidea</taxon>
        <taxon>Psyllidae</taxon>
        <taxon>Diaphorininae</taxon>
        <taxon>Diaphorina</taxon>
    </lineage>
</organism>
<dbReference type="GeneID" id="103524318"/>
<proteinExistence type="predicted"/>
<dbReference type="RefSeq" id="XP_026689195.1">
    <property type="nucleotide sequence ID" value="XM_026833394.1"/>
</dbReference>
<feature type="region of interest" description="Disordered" evidence="1">
    <location>
        <begin position="241"/>
        <end position="389"/>
    </location>
</feature>
<feature type="region of interest" description="Disordered" evidence="1">
    <location>
        <begin position="432"/>
        <end position="483"/>
    </location>
</feature>
<feature type="compositionally biased region" description="Basic and acidic residues" evidence="1">
    <location>
        <begin position="245"/>
        <end position="255"/>
    </location>
</feature>
<reference evidence="3" key="1">
    <citation type="submission" date="2025-08" db="UniProtKB">
        <authorList>
            <consortium name="RefSeq"/>
        </authorList>
    </citation>
    <scope>IDENTIFICATION</scope>
</reference>